<dbReference type="AlphaFoldDB" id="A0A317F387"/>
<proteinExistence type="predicted"/>
<feature type="region of interest" description="Disordered" evidence="1">
    <location>
        <begin position="1"/>
        <end position="30"/>
    </location>
</feature>
<gene>
    <name evidence="2" type="ORF">DF947_01330</name>
</gene>
<evidence type="ECO:0000313" key="2">
    <source>
        <dbReference type="EMBL" id="PWS33295.1"/>
    </source>
</evidence>
<reference evidence="3" key="1">
    <citation type="submission" date="2018-05" db="EMBL/GenBank/DDBJ databases">
        <title>Pedobacter paludis sp. nov., isolated from wetland soil.</title>
        <authorList>
            <person name="Zhang Y."/>
        </authorList>
    </citation>
    <scope>NUCLEOTIDE SEQUENCE [LARGE SCALE GENOMIC DNA]</scope>
    <source>
        <strain evidence="3">R-8</strain>
    </source>
</reference>
<keyword evidence="3" id="KW-1185">Reference proteome</keyword>
<evidence type="ECO:0000313" key="3">
    <source>
        <dbReference type="Proteomes" id="UP000245391"/>
    </source>
</evidence>
<name>A0A317F387_9SPHI</name>
<sequence length="71" mass="8144">MDEGQDFAEKNTSARQGRPGKIFFEQTPWGPVFSTGQPNQKFRLKKSKKHLFAIAIAKARAMKKRSRFTCL</sequence>
<comment type="caution">
    <text evidence="2">The sequence shown here is derived from an EMBL/GenBank/DDBJ whole genome shotgun (WGS) entry which is preliminary data.</text>
</comment>
<dbReference type="EMBL" id="QGNY01000001">
    <property type="protein sequence ID" value="PWS33295.1"/>
    <property type="molecule type" value="Genomic_DNA"/>
</dbReference>
<protein>
    <submittedName>
        <fullName evidence="2">Uncharacterized protein</fullName>
    </submittedName>
</protein>
<accession>A0A317F387</accession>
<dbReference type="Proteomes" id="UP000245391">
    <property type="component" value="Unassembled WGS sequence"/>
</dbReference>
<organism evidence="2 3">
    <name type="scientific">Pedobacter paludis</name>
    <dbReference type="NCBI Taxonomy" id="2203212"/>
    <lineage>
        <taxon>Bacteria</taxon>
        <taxon>Pseudomonadati</taxon>
        <taxon>Bacteroidota</taxon>
        <taxon>Sphingobacteriia</taxon>
        <taxon>Sphingobacteriales</taxon>
        <taxon>Sphingobacteriaceae</taxon>
        <taxon>Pedobacter</taxon>
    </lineage>
</organism>
<evidence type="ECO:0000256" key="1">
    <source>
        <dbReference type="SAM" id="MobiDB-lite"/>
    </source>
</evidence>